<evidence type="ECO:0000259" key="1">
    <source>
        <dbReference type="Pfam" id="PF00534"/>
    </source>
</evidence>
<evidence type="ECO:0000313" key="3">
    <source>
        <dbReference type="EMBL" id="MBD3327200.1"/>
    </source>
</evidence>
<dbReference type="Gene3D" id="3.40.50.2000">
    <property type="entry name" value="Glycogen Phosphorylase B"/>
    <property type="match status" value="2"/>
</dbReference>
<dbReference type="Pfam" id="PF00534">
    <property type="entry name" value="Glycos_transf_1"/>
    <property type="match status" value="1"/>
</dbReference>
<organism evidence="3 4">
    <name type="scientific">candidate division KSB3 bacterium</name>
    <dbReference type="NCBI Taxonomy" id="2044937"/>
    <lineage>
        <taxon>Bacteria</taxon>
        <taxon>candidate division KSB3</taxon>
    </lineage>
</organism>
<dbReference type="SUPFAM" id="SSF53756">
    <property type="entry name" value="UDP-Glycosyltransferase/glycogen phosphorylase"/>
    <property type="match status" value="1"/>
</dbReference>
<dbReference type="InterPro" id="IPR050194">
    <property type="entry name" value="Glycosyltransferase_grp1"/>
</dbReference>
<dbReference type="InterPro" id="IPR001296">
    <property type="entry name" value="Glyco_trans_1"/>
</dbReference>
<accession>A0A9D5K054</accession>
<evidence type="ECO:0000259" key="2">
    <source>
        <dbReference type="Pfam" id="PF13439"/>
    </source>
</evidence>
<sequence>MKIVMFTNTYLPHVGGVANSVQQLAEDCRRRGHEVLIVAPEFPDMPAQERHVVRLRAIQNFNGSDFSVSLPAPRRLAQEIQRFQPDIVHTHHPYLLGDTALRVSATFALPLVFTHHTMYEDYTHYVPADSPQLKQFVIKLATGFANLCDQVITPSASIAQILKKRGVFTPITSIPTGVNCEQFTSGDGMQVRHQLEIPEEALLAGYVGRLAPEKNLIFLSKAVATFLTHVPDAHVLIVGDGASQQEMQTIFARAGVQQRVHFVGVQQGSALVDHYHAMNVFVFASKTETQGMVLAEAMAAGVPVIALDAPGVREIVTDRHNGRLLHSEESSTFADALEEMAALSRQEYHDWQKAALETAHRFSREASVEKMLHVYENLCNVTQKSRGLEDDTWHTLLREVRQEWDIWSNRIAAGVQAISDSPKSDNLT</sequence>
<proteinExistence type="predicted"/>
<feature type="domain" description="Glycosyltransferase subfamily 4-like N-terminal" evidence="2">
    <location>
        <begin position="14"/>
        <end position="181"/>
    </location>
</feature>
<protein>
    <submittedName>
        <fullName evidence="3">Glycosyltransferase</fullName>
    </submittedName>
</protein>
<dbReference type="InterPro" id="IPR028098">
    <property type="entry name" value="Glyco_trans_4-like_N"/>
</dbReference>
<dbReference type="PANTHER" id="PTHR45947">
    <property type="entry name" value="SULFOQUINOVOSYL TRANSFERASE SQD2"/>
    <property type="match status" value="1"/>
</dbReference>
<dbReference type="PANTHER" id="PTHR45947:SF3">
    <property type="entry name" value="SULFOQUINOVOSYL TRANSFERASE SQD2"/>
    <property type="match status" value="1"/>
</dbReference>
<comment type="caution">
    <text evidence="3">The sequence shown here is derived from an EMBL/GenBank/DDBJ whole genome shotgun (WGS) entry which is preliminary data.</text>
</comment>
<dbReference type="AlphaFoldDB" id="A0A9D5K054"/>
<dbReference type="GO" id="GO:0016757">
    <property type="term" value="F:glycosyltransferase activity"/>
    <property type="evidence" value="ECO:0007669"/>
    <property type="project" value="InterPro"/>
</dbReference>
<feature type="domain" description="Glycosyl transferase family 1" evidence="1">
    <location>
        <begin position="192"/>
        <end position="355"/>
    </location>
</feature>
<reference evidence="3" key="1">
    <citation type="submission" date="2019-11" db="EMBL/GenBank/DDBJ databases">
        <title>Microbial mats filling the niche in hypersaline microbial mats.</title>
        <authorList>
            <person name="Wong H.L."/>
            <person name="Macleod F.I."/>
            <person name="White R.A. III"/>
            <person name="Burns B.P."/>
        </authorList>
    </citation>
    <scope>NUCLEOTIDE SEQUENCE</scope>
    <source>
        <strain evidence="3">Rbin_158</strain>
    </source>
</reference>
<gene>
    <name evidence="3" type="ORF">GF339_21620</name>
</gene>
<dbReference type="EMBL" id="WJJP01000703">
    <property type="protein sequence ID" value="MBD3327200.1"/>
    <property type="molecule type" value="Genomic_DNA"/>
</dbReference>
<dbReference type="Proteomes" id="UP000649604">
    <property type="component" value="Unassembled WGS sequence"/>
</dbReference>
<name>A0A9D5K054_9BACT</name>
<dbReference type="Pfam" id="PF13439">
    <property type="entry name" value="Glyco_transf_4"/>
    <property type="match status" value="1"/>
</dbReference>
<evidence type="ECO:0000313" key="4">
    <source>
        <dbReference type="Proteomes" id="UP000649604"/>
    </source>
</evidence>